<feature type="transmembrane region" description="Helical" evidence="1">
    <location>
        <begin position="133"/>
        <end position="161"/>
    </location>
</feature>
<keyword evidence="1" id="KW-0812">Transmembrane</keyword>
<feature type="transmembrane region" description="Helical" evidence="1">
    <location>
        <begin position="224"/>
        <end position="242"/>
    </location>
</feature>
<dbReference type="InterPro" id="IPR057169">
    <property type="entry name" value="DUF7847"/>
</dbReference>
<feature type="domain" description="DUF7847" evidence="2">
    <location>
        <begin position="1"/>
        <end position="252"/>
    </location>
</feature>
<name>A0A0D6JTS6_9EURY</name>
<feature type="transmembrane region" description="Helical" evidence="1">
    <location>
        <begin position="84"/>
        <end position="113"/>
    </location>
</feature>
<evidence type="ECO:0000256" key="1">
    <source>
        <dbReference type="SAM" id="Phobius"/>
    </source>
</evidence>
<gene>
    <name evidence="3" type="ORF">BN996_02757</name>
</gene>
<dbReference type="AlphaFoldDB" id="A0A0D6JTS6"/>
<accession>A0A0D6JTS6</accession>
<feature type="transmembrane region" description="Helical" evidence="1">
    <location>
        <begin position="39"/>
        <end position="63"/>
    </location>
</feature>
<evidence type="ECO:0000313" key="3">
    <source>
        <dbReference type="EMBL" id="CQR51441.1"/>
    </source>
</evidence>
<dbReference type="Pfam" id="PF25231">
    <property type="entry name" value="DUF7847"/>
    <property type="match status" value="1"/>
</dbReference>
<keyword evidence="1" id="KW-0472">Membrane</keyword>
<evidence type="ECO:0000313" key="4">
    <source>
        <dbReference type="Proteomes" id="UP000198902"/>
    </source>
</evidence>
<dbReference type="RefSeq" id="WP_089779784.1">
    <property type="nucleotide sequence ID" value="NZ_CABLRR010000002.1"/>
</dbReference>
<dbReference type="Proteomes" id="UP000198902">
    <property type="component" value="Unassembled WGS sequence"/>
</dbReference>
<organism evidence="3 4">
    <name type="scientific">Haloferax massiliensis</name>
    <dbReference type="NCBI Taxonomy" id="1476858"/>
    <lineage>
        <taxon>Archaea</taxon>
        <taxon>Methanobacteriati</taxon>
        <taxon>Methanobacteriota</taxon>
        <taxon>Stenosarchaea group</taxon>
        <taxon>Halobacteria</taxon>
        <taxon>Halobacteriales</taxon>
        <taxon>Haloferacaceae</taxon>
        <taxon>Haloferax</taxon>
    </lineage>
</organism>
<feature type="transmembrane region" description="Helical" evidence="1">
    <location>
        <begin position="182"/>
        <end position="204"/>
    </location>
</feature>
<protein>
    <recommendedName>
        <fullName evidence="2">DUF7847 domain-containing protein</fullName>
    </recommendedName>
</protein>
<proteinExistence type="predicted"/>
<dbReference type="OrthoDB" id="293536at2157"/>
<dbReference type="EMBL" id="CSTE01000002">
    <property type="protein sequence ID" value="CQR51441.1"/>
    <property type="molecule type" value="Genomic_DNA"/>
</dbReference>
<evidence type="ECO:0000259" key="2">
    <source>
        <dbReference type="Pfam" id="PF25231"/>
    </source>
</evidence>
<sequence length="271" mass="27741">MTVLQSFRTTLQVVTETPVLVAFALAFGAMNALNNASGLVSVVGTLLLLFGSPALIGAFYTVIDDARPGSDTDLRASTAAQRYYVSLLGASVLSGLVIVIIAMVVGGGVVGYIGFDRLNAVLNGSATLTLAELAAAGAAFVVLATVIYVFTFFDTAVVFDGKTAGGSLSRSVNFVFGNFRRVVGYAVVATVATSVVDLPVLWFVTLDGATTVAGAVTAFQAPMSGVDIAVVAVASTVTTLVGRTYKVCFYRACADDAWGSGPASADGEWSA</sequence>
<keyword evidence="4" id="KW-1185">Reference proteome</keyword>
<keyword evidence="1" id="KW-1133">Transmembrane helix</keyword>
<reference evidence="4" key="1">
    <citation type="submission" date="2015-03" db="EMBL/GenBank/DDBJ databases">
        <authorList>
            <person name="Urmite Genomes"/>
        </authorList>
    </citation>
    <scope>NUCLEOTIDE SEQUENCE [LARGE SCALE GENOMIC DNA]</scope>
    <source>
        <strain evidence="4">Arc-Hr</strain>
    </source>
</reference>
<feature type="transmembrane region" description="Helical" evidence="1">
    <location>
        <begin position="12"/>
        <end position="33"/>
    </location>
</feature>